<dbReference type="PROSITE" id="PS50937">
    <property type="entry name" value="HTH_MERR_2"/>
    <property type="match status" value="1"/>
</dbReference>
<dbReference type="AlphaFoldDB" id="A0A7L0TG85"/>
<dbReference type="Gene3D" id="1.20.120.1920">
    <property type="entry name" value="UBAP1 SOUBA domain"/>
    <property type="match status" value="1"/>
</dbReference>
<dbReference type="InterPro" id="IPR009060">
    <property type="entry name" value="UBA-like_sf"/>
</dbReference>
<dbReference type="OrthoDB" id="2018023at2759"/>
<accession>A0A7L0TG85</accession>
<dbReference type="CDD" id="cd14316">
    <property type="entry name" value="UBA2_UBAP1_like"/>
    <property type="match status" value="1"/>
</dbReference>
<dbReference type="InterPro" id="IPR049467">
    <property type="entry name" value="UBAP-1-like_UBA2"/>
</dbReference>
<feature type="region of interest" description="Disordered" evidence="1">
    <location>
        <begin position="119"/>
        <end position="146"/>
    </location>
</feature>
<feature type="domain" description="HTH merR-type" evidence="3">
    <location>
        <begin position="446"/>
        <end position="469"/>
    </location>
</feature>
<evidence type="ECO:0000259" key="3">
    <source>
        <dbReference type="PROSITE" id="PS50937"/>
    </source>
</evidence>
<proteinExistence type="predicted"/>
<feature type="region of interest" description="Disordered" evidence="1">
    <location>
        <begin position="69"/>
        <end position="101"/>
    </location>
</feature>
<comment type="caution">
    <text evidence="5">The sequence shown here is derived from an EMBL/GenBank/DDBJ whole genome shotgun (WGS) entry which is preliminary data.</text>
</comment>
<dbReference type="GO" id="GO:0006355">
    <property type="term" value="P:regulation of DNA-templated transcription"/>
    <property type="evidence" value="ECO:0007669"/>
    <property type="project" value="InterPro"/>
</dbReference>
<name>A0A7L0TG85_PODPO</name>
<sequence>GPFSYLDDVPFKIGDKFKTPVKVGLPIGFCLPNASQLFREAKYDFSLEKKTIEWAEDIKKIQAAQREAERRAEDALANSKAAPEDSNKMGFSEGPCPEAMPPPINPILASLQHNNILTPTPANSSAVKQKVLSPPRPKADFNPADFECEEDPFDKLELKTINDKEELKNILEIHVGTTGPIVAQLLDNTLPKGGSESVLQDEEVLASIERATLDFKPLHKPNGFITLPQLGNSEKMSLSPITSVSNIKSLSFPKLDSDESHQKSSKLTSTFHSTTCLRNGTLLGSLQTCAQSKPSELNGHHMVGLSTLNEDSGMETSISSSQLPSLAVSTVCTEESSSQSTATTVTHQSFPVSEVPNNTSRTKRLGGPAPELQQALSASERQCVETVVNMGYSPENVLKAMKKKGQNIDQVLDYLFAHGQLCEKGFDPPLVEAALEMHQCSEEKVRVQRANQFKEMGFELKDIKEALLLHNNNQHNALEDLMARAGAS</sequence>
<dbReference type="SUPFAM" id="SSF46934">
    <property type="entry name" value="UBA-like"/>
    <property type="match status" value="2"/>
</dbReference>
<evidence type="ECO:0000256" key="1">
    <source>
        <dbReference type="SAM" id="MobiDB-lite"/>
    </source>
</evidence>
<dbReference type="InterPro" id="IPR015940">
    <property type="entry name" value="UBA"/>
</dbReference>
<feature type="domain" description="UBA" evidence="2">
    <location>
        <begin position="377"/>
        <end position="418"/>
    </location>
</feature>
<dbReference type="InterPro" id="IPR042575">
    <property type="entry name" value="UBAP1_C"/>
</dbReference>
<dbReference type="EMBL" id="VXAO01001927">
    <property type="protein sequence ID" value="NXL53120.1"/>
    <property type="molecule type" value="Genomic_DNA"/>
</dbReference>
<feature type="compositionally biased region" description="Low complexity" evidence="1">
    <location>
        <begin position="340"/>
        <end position="349"/>
    </location>
</feature>
<dbReference type="GO" id="GO:0043162">
    <property type="term" value="P:ubiquitin-dependent protein catabolic process via the multivesicular body sorting pathway"/>
    <property type="evidence" value="ECO:0007669"/>
    <property type="project" value="InterPro"/>
</dbReference>
<dbReference type="Proteomes" id="UP000555275">
    <property type="component" value="Unassembled WGS sequence"/>
</dbReference>
<dbReference type="PROSITE" id="PS51497">
    <property type="entry name" value="UMA"/>
    <property type="match status" value="1"/>
</dbReference>
<dbReference type="PANTHER" id="PTHR15960">
    <property type="entry name" value="LD44032P"/>
    <property type="match status" value="1"/>
</dbReference>
<gene>
    <name evidence="5" type="primary">Ubap1</name>
    <name evidence="5" type="ORF">PODPOD_R07272</name>
</gene>
<dbReference type="Pfam" id="PF22567">
    <property type="entry name" value="UBA_9"/>
    <property type="match status" value="1"/>
</dbReference>
<evidence type="ECO:0000259" key="2">
    <source>
        <dbReference type="PROSITE" id="PS50030"/>
    </source>
</evidence>
<dbReference type="Pfam" id="PF21267">
    <property type="entry name" value="UBAP-1_UBA2"/>
    <property type="match status" value="1"/>
</dbReference>
<dbReference type="GO" id="GO:0043130">
    <property type="term" value="F:ubiquitin binding"/>
    <property type="evidence" value="ECO:0007669"/>
    <property type="project" value="InterPro"/>
</dbReference>
<feature type="domain" description="UMA" evidence="4">
    <location>
        <begin position="6"/>
        <end position="52"/>
    </location>
</feature>
<dbReference type="InterPro" id="IPR038870">
    <property type="entry name" value="UBAP1"/>
</dbReference>
<dbReference type="InterPro" id="IPR000551">
    <property type="entry name" value="MerR-type_HTH_dom"/>
</dbReference>
<feature type="domain" description="UBA" evidence="2">
    <location>
        <begin position="439"/>
        <end position="484"/>
    </location>
</feature>
<dbReference type="PROSITE" id="PS50030">
    <property type="entry name" value="UBA"/>
    <property type="match status" value="2"/>
</dbReference>
<evidence type="ECO:0000313" key="6">
    <source>
        <dbReference type="Proteomes" id="UP000555275"/>
    </source>
</evidence>
<dbReference type="CDD" id="cd14315">
    <property type="entry name" value="UBA1_UBAP1"/>
    <property type="match status" value="1"/>
</dbReference>
<dbReference type="PANTHER" id="PTHR15960:SF2">
    <property type="entry name" value="UBIQUITIN-ASSOCIATED PROTEIN 1"/>
    <property type="match status" value="1"/>
</dbReference>
<feature type="non-terminal residue" evidence="5">
    <location>
        <position position="1"/>
    </location>
</feature>
<reference evidence="5 6" key="1">
    <citation type="submission" date="2019-09" db="EMBL/GenBank/DDBJ databases">
        <title>Bird 10,000 Genomes (B10K) Project - Family phase.</title>
        <authorList>
            <person name="Zhang G."/>
        </authorList>
    </citation>
    <scope>NUCLEOTIDE SEQUENCE [LARGE SCALE GENOMIC DNA]</scope>
    <source>
        <strain evidence="5">B10K-DU-009-04</strain>
        <tissue evidence="5">Mixed tissue sample</tissue>
    </source>
</reference>
<dbReference type="GO" id="GO:0003677">
    <property type="term" value="F:DNA binding"/>
    <property type="evidence" value="ECO:0007669"/>
    <property type="project" value="InterPro"/>
</dbReference>
<organism evidence="5 6">
    <name type="scientific">Podilymbus podiceps</name>
    <name type="common">Pied-billed grebe</name>
    <dbReference type="NCBI Taxonomy" id="9252"/>
    <lineage>
        <taxon>Eukaryota</taxon>
        <taxon>Metazoa</taxon>
        <taxon>Chordata</taxon>
        <taxon>Craniata</taxon>
        <taxon>Vertebrata</taxon>
        <taxon>Euteleostomi</taxon>
        <taxon>Archelosauria</taxon>
        <taxon>Archosauria</taxon>
        <taxon>Dinosauria</taxon>
        <taxon>Saurischia</taxon>
        <taxon>Theropoda</taxon>
        <taxon>Coelurosauria</taxon>
        <taxon>Aves</taxon>
        <taxon>Neognathae</taxon>
        <taxon>Neoaves</taxon>
        <taxon>Mirandornithes</taxon>
        <taxon>Podicipediformes</taxon>
        <taxon>Podicipedidae</taxon>
        <taxon>Podilymbus</taxon>
    </lineage>
</organism>
<dbReference type="InterPro" id="IPR023340">
    <property type="entry name" value="UMA"/>
</dbReference>
<protein>
    <submittedName>
        <fullName evidence="5">UBAP1 protein</fullName>
    </submittedName>
</protein>
<dbReference type="SMART" id="SM00165">
    <property type="entry name" value="UBA"/>
    <property type="match status" value="2"/>
</dbReference>
<feature type="non-terminal residue" evidence="5">
    <location>
        <position position="488"/>
    </location>
</feature>
<evidence type="ECO:0000313" key="5">
    <source>
        <dbReference type="EMBL" id="NXL53120.1"/>
    </source>
</evidence>
<dbReference type="GO" id="GO:0000813">
    <property type="term" value="C:ESCRT I complex"/>
    <property type="evidence" value="ECO:0007669"/>
    <property type="project" value="InterPro"/>
</dbReference>
<keyword evidence="6" id="KW-1185">Reference proteome</keyword>
<feature type="region of interest" description="Disordered" evidence="1">
    <location>
        <begin position="340"/>
        <end position="368"/>
    </location>
</feature>
<evidence type="ECO:0000259" key="4">
    <source>
        <dbReference type="PROSITE" id="PS51497"/>
    </source>
</evidence>